<dbReference type="AlphaFoldDB" id="A0AAV4WEM4"/>
<evidence type="ECO:0000313" key="1">
    <source>
        <dbReference type="EMBL" id="GIY81077.1"/>
    </source>
</evidence>
<dbReference type="Proteomes" id="UP001054837">
    <property type="component" value="Unassembled WGS sequence"/>
</dbReference>
<evidence type="ECO:0000313" key="2">
    <source>
        <dbReference type="Proteomes" id="UP001054837"/>
    </source>
</evidence>
<protein>
    <submittedName>
        <fullName evidence="1">Uncharacterized protein</fullName>
    </submittedName>
</protein>
<comment type="caution">
    <text evidence="1">The sequence shown here is derived from an EMBL/GenBank/DDBJ whole genome shotgun (WGS) entry which is preliminary data.</text>
</comment>
<keyword evidence="2" id="KW-1185">Reference proteome</keyword>
<organism evidence="1 2">
    <name type="scientific">Caerostris darwini</name>
    <dbReference type="NCBI Taxonomy" id="1538125"/>
    <lineage>
        <taxon>Eukaryota</taxon>
        <taxon>Metazoa</taxon>
        <taxon>Ecdysozoa</taxon>
        <taxon>Arthropoda</taxon>
        <taxon>Chelicerata</taxon>
        <taxon>Arachnida</taxon>
        <taxon>Araneae</taxon>
        <taxon>Araneomorphae</taxon>
        <taxon>Entelegynae</taxon>
        <taxon>Araneoidea</taxon>
        <taxon>Araneidae</taxon>
        <taxon>Caerostris</taxon>
    </lineage>
</organism>
<dbReference type="EMBL" id="BPLQ01014573">
    <property type="protein sequence ID" value="GIY81077.1"/>
    <property type="molecule type" value="Genomic_DNA"/>
</dbReference>
<accession>A0AAV4WEM4</accession>
<gene>
    <name evidence="1" type="ORF">CDAR_417551</name>
</gene>
<name>A0AAV4WEM4_9ARAC</name>
<reference evidence="1 2" key="1">
    <citation type="submission" date="2021-06" db="EMBL/GenBank/DDBJ databases">
        <title>Caerostris darwini draft genome.</title>
        <authorList>
            <person name="Kono N."/>
            <person name="Arakawa K."/>
        </authorList>
    </citation>
    <scope>NUCLEOTIDE SEQUENCE [LARGE SCALE GENOMIC DNA]</scope>
</reference>
<sequence>MDELTGTAQEAKRDWDSSHITWKSDLDIMSLKGKIQQRFDLVIGTTPRYFRHVPHLRTPTVNRRCAPTSFGKSKPIICDAAPLKDQGTMTSKEVSKSH</sequence>
<proteinExistence type="predicted"/>